<gene>
    <name evidence="1" type="ORF">PIIN_02973</name>
</gene>
<reference evidence="1 2" key="1">
    <citation type="journal article" date="2011" name="PLoS Pathog.">
        <title>Endophytic Life Strategies Decoded by Genome and Transcriptome Analyses of the Mutualistic Root Symbiont Piriformospora indica.</title>
        <authorList>
            <person name="Zuccaro A."/>
            <person name="Lahrmann U."/>
            <person name="Guldener U."/>
            <person name="Langen G."/>
            <person name="Pfiffi S."/>
            <person name="Biedenkopf D."/>
            <person name="Wong P."/>
            <person name="Samans B."/>
            <person name="Grimm C."/>
            <person name="Basiewicz M."/>
            <person name="Murat C."/>
            <person name="Martin F."/>
            <person name="Kogel K.H."/>
        </authorList>
    </citation>
    <scope>NUCLEOTIDE SEQUENCE [LARGE SCALE GENOMIC DNA]</scope>
    <source>
        <strain evidence="1 2">DSM 11827</strain>
    </source>
</reference>
<protein>
    <submittedName>
        <fullName evidence="1">Uncharacterized protein</fullName>
    </submittedName>
</protein>
<dbReference type="InParanoid" id="G4U2D4"/>
<sequence length="277" mass="30874">MVESAKRRWSYRTFVDTAQVLFGKAQVPQDCMLAIQQTVELGRWKQNELDKECLSYRTLARCALHLERLLDQRLQLALLHSSVLPAENPTTKVEKSDFLQLYTHFNEDDMLYQGTLEILMQSPALTLALGGHSWSGGESYISLDDVYPPLAPSSLLISSKSQSQELESKTLPSGESPVALPYLTALLFLHAVVSGFSPNVPEIMETTQRILVILRAPNQNITLLQRLPATALVARLSEDKHAKELFDDLLLRLEDPALVQTARLLSGLGEPAESSHL</sequence>
<organism evidence="1 2">
    <name type="scientific">Serendipita indica (strain DSM 11827)</name>
    <name type="common">Root endophyte fungus</name>
    <name type="synonym">Piriformospora indica</name>
    <dbReference type="NCBI Taxonomy" id="1109443"/>
    <lineage>
        <taxon>Eukaryota</taxon>
        <taxon>Fungi</taxon>
        <taxon>Dikarya</taxon>
        <taxon>Basidiomycota</taxon>
        <taxon>Agaricomycotina</taxon>
        <taxon>Agaricomycetes</taxon>
        <taxon>Sebacinales</taxon>
        <taxon>Serendipitaceae</taxon>
        <taxon>Serendipita</taxon>
    </lineage>
</organism>
<dbReference type="Proteomes" id="UP000007148">
    <property type="component" value="Unassembled WGS sequence"/>
</dbReference>
<dbReference type="OrthoDB" id="5419315at2759"/>
<evidence type="ECO:0000313" key="1">
    <source>
        <dbReference type="EMBL" id="CCA77751.1"/>
    </source>
</evidence>
<dbReference type="AlphaFoldDB" id="G4U2D4"/>
<dbReference type="EMBL" id="CAFZ01001869">
    <property type="protein sequence ID" value="CCA77751.1"/>
    <property type="molecule type" value="Genomic_DNA"/>
</dbReference>
<evidence type="ECO:0000313" key="2">
    <source>
        <dbReference type="Proteomes" id="UP000007148"/>
    </source>
</evidence>
<accession>G4U2D4</accession>
<comment type="caution">
    <text evidence="1">The sequence shown here is derived from an EMBL/GenBank/DDBJ whole genome shotgun (WGS) entry which is preliminary data.</text>
</comment>
<dbReference type="HOGENOM" id="CLU_1005149_0_0_1"/>
<name>G4U2D4_SERID</name>
<proteinExistence type="predicted"/>
<keyword evidence="2" id="KW-1185">Reference proteome</keyword>